<reference evidence="10 11" key="1">
    <citation type="submission" date="2019-03" db="EMBL/GenBank/DDBJ databases">
        <title>Genomic Encyclopedia of Type Strains, Phase IV (KMG-IV): sequencing the most valuable type-strain genomes for metagenomic binning, comparative biology and taxonomic classification.</title>
        <authorList>
            <person name="Goeker M."/>
        </authorList>
    </citation>
    <scope>NUCLEOTIDE SEQUENCE [LARGE SCALE GENOMIC DNA]</scope>
    <source>
        <strain evidence="10 11">DSM 46831</strain>
    </source>
</reference>
<dbReference type="GO" id="GO:0000917">
    <property type="term" value="P:division septum assembly"/>
    <property type="evidence" value="ECO:0007669"/>
    <property type="project" value="UniProtKB-KW"/>
</dbReference>
<comment type="subcellular location">
    <subcellularLocation>
        <location evidence="1">Cytoplasm</location>
    </subcellularLocation>
</comment>
<proteinExistence type="predicted"/>
<sequence length="84" mass="9590">MVQRSRMNVEIYGQTYPIIGKATPSYTRQVAGLVDSNMKGIAEGNPRLDMTRLAVLSAFNIADEYLRLKQEYDEIMHLIEDNQP</sequence>
<dbReference type="GO" id="GO:0043093">
    <property type="term" value="P:FtsZ-dependent cytokinesis"/>
    <property type="evidence" value="ECO:0007669"/>
    <property type="project" value="TreeGrafter"/>
</dbReference>
<evidence type="ECO:0000313" key="10">
    <source>
        <dbReference type="EMBL" id="TCP62496.1"/>
    </source>
</evidence>
<evidence type="ECO:0000256" key="2">
    <source>
        <dbReference type="ARBA" id="ARBA00015195"/>
    </source>
</evidence>
<keyword evidence="3" id="KW-0963">Cytoplasm</keyword>
<accession>A0A4V2SWJ8</accession>
<keyword evidence="6" id="KW-0131">Cell cycle</keyword>
<dbReference type="Pfam" id="PF05164">
    <property type="entry name" value="ZapA"/>
    <property type="match status" value="1"/>
</dbReference>
<dbReference type="GO" id="GO:0030428">
    <property type="term" value="C:cell septum"/>
    <property type="evidence" value="ECO:0007669"/>
    <property type="project" value="TreeGrafter"/>
</dbReference>
<dbReference type="InterPro" id="IPR007838">
    <property type="entry name" value="Cell_div_ZapA-like"/>
</dbReference>
<dbReference type="InterPro" id="IPR036192">
    <property type="entry name" value="Cell_div_ZapA-like_sf"/>
</dbReference>
<dbReference type="PANTHER" id="PTHR34981:SF1">
    <property type="entry name" value="CELL DIVISION PROTEIN ZAPA"/>
    <property type="match status" value="1"/>
</dbReference>
<dbReference type="RefSeq" id="WP_072336599.1">
    <property type="nucleotide sequence ID" value="NZ_SLXV01000054.1"/>
</dbReference>
<dbReference type="AlphaFoldDB" id="A0A4V2SWJ8"/>
<dbReference type="GO" id="GO:0005829">
    <property type="term" value="C:cytosol"/>
    <property type="evidence" value="ECO:0007669"/>
    <property type="project" value="TreeGrafter"/>
</dbReference>
<name>A0A4V2SWJ8_9BACL</name>
<evidence type="ECO:0000256" key="3">
    <source>
        <dbReference type="ARBA" id="ARBA00022490"/>
    </source>
</evidence>
<gene>
    <name evidence="10" type="ORF">EDD57_15412</name>
</gene>
<keyword evidence="11" id="KW-1185">Reference proteome</keyword>
<evidence type="ECO:0000256" key="1">
    <source>
        <dbReference type="ARBA" id="ARBA00004496"/>
    </source>
</evidence>
<dbReference type="NCBIfam" id="NF010724">
    <property type="entry name" value="PRK14126.1"/>
    <property type="match status" value="1"/>
</dbReference>
<dbReference type="InterPro" id="IPR053712">
    <property type="entry name" value="Bac_CellDiv_Activator"/>
</dbReference>
<evidence type="ECO:0000256" key="8">
    <source>
        <dbReference type="ARBA" id="ARBA00026068"/>
    </source>
</evidence>
<evidence type="ECO:0000313" key="11">
    <source>
        <dbReference type="Proteomes" id="UP000294746"/>
    </source>
</evidence>
<evidence type="ECO:0000256" key="5">
    <source>
        <dbReference type="ARBA" id="ARBA00023210"/>
    </source>
</evidence>
<protein>
    <recommendedName>
        <fullName evidence="2">Cell division protein ZapA</fullName>
    </recommendedName>
    <alternativeName>
        <fullName evidence="9">Z ring-associated protein ZapA</fullName>
    </alternativeName>
</protein>
<dbReference type="EMBL" id="SLXV01000054">
    <property type="protein sequence ID" value="TCP62496.1"/>
    <property type="molecule type" value="Genomic_DNA"/>
</dbReference>
<comment type="subunit">
    <text evidence="8">Homodimer. Interacts with FtsZ.</text>
</comment>
<keyword evidence="4 10" id="KW-0132">Cell division</keyword>
<dbReference type="SUPFAM" id="SSF102829">
    <property type="entry name" value="Cell division protein ZapA-like"/>
    <property type="match status" value="1"/>
</dbReference>
<dbReference type="GO" id="GO:0032153">
    <property type="term" value="C:cell division site"/>
    <property type="evidence" value="ECO:0007669"/>
    <property type="project" value="TreeGrafter"/>
</dbReference>
<organism evidence="10 11">
    <name type="scientific">Baia soyae</name>
    <dbReference type="NCBI Taxonomy" id="1544746"/>
    <lineage>
        <taxon>Bacteria</taxon>
        <taxon>Bacillati</taxon>
        <taxon>Bacillota</taxon>
        <taxon>Bacilli</taxon>
        <taxon>Bacillales</taxon>
        <taxon>Thermoactinomycetaceae</taxon>
        <taxon>Baia</taxon>
    </lineage>
</organism>
<dbReference type="Gene3D" id="6.10.250.790">
    <property type="match status" value="1"/>
</dbReference>
<dbReference type="Proteomes" id="UP000294746">
    <property type="component" value="Unassembled WGS sequence"/>
</dbReference>
<comment type="caution">
    <text evidence="10">The sequence shown here is derived from an EMBL/GenBank/DDBJ whole genome shotgun (WGS) entry which is preliminary data.</text>
</comment>
<dbReference type="OrthoDB" id="9808604at2"/>
<dbReference type="PANTHER" id="PTHR34981">
    <property type="entry name" value="CELL DIVISION PROTEIN ZAPA"/>
    <property type="match status" value="1"/>
</dbReference>
<comment type="function">
    <text evidence="7">Activator of cell division through the inhibition of FtsZ GTPase activity, therefore promoting FtsZ assembly into bundles of protofilaments necessary for the formation of the division Z ring. It is recruited early at mid-cell but it is not essential for cell division.</text>
</comment>
<evidence type="ECO:0000256" key="9">
    <source>
        <dbReference type="ARBA" id="ARBA00033158"/>
    </source>
</evidence>
<keyword evidence="5" id="KW-0717">Septation</keyword>
<evidence type="ECO:0000256" key="4">
    <source>
        <dbReference type="ARBA" id="ARBA00022618"/>
    </source>
</evidence>
<evidence type="ECO:0000256" key="7">
    <source>
        <dbReference type="ARBA" id="ARBA00024910"/>
    </source>
</evidence>
<evidence type="ECO:0000256" key="6">
    <source>
        <dbReference type="ARBA" id="ARBA00023306"/>
    </source>
</evidence>
<dbReference type="GO" id="GO:0000921">
    <property type="term" value="P:septin ring assembly"/>
    <property type="evidence" value="ECO:0007669"/>
    <property type="project" value="TreeGrafter"/>
</dbReference>